<dbReference type="PANTHER" id="PTHR30250">
    <property type="entry name" value="PST FAMILY PREDICTED COLANIC ACID TRANSPORTER"/>
    <property type="match status" value="1"/>
</dbReference>
<feature type="transmembrane region" description="Helical" evidence="6">
    <location>
        <begin position="58"/>
        <end position="79"/>
    </location>
</feature>
<dbReference type="OrthoDB" id="5240734at2"/>
<keyword evidence="4 6" id="KW-1133">Transmembrane helix</keyword>
<feature type="transmembrane region" description="Helical" evidence="6">
    <location>
        <begin position="448"/>
        <end position="465"/>
    </location>
</feature>
<dbReference type="Pfam" id="PF01943">
    <property type="entry name" value="Polysacc_synt"/>
    <property type="match status" value="1"/>
</dbReference>
<dbReference type="InterPro" id="IPR050833">
    <property type="entry name" value="Poly_Biosynth_Transport"/>
</dbReference>
<evidence type="ECO:0000256" key="3">
    <source>
        <dbReference type="ARBA" id="ARBA00022692"/>
    </source>
</evidence>
<keyword evidence="5 6" id="KW-0472">Membrane</keyword>
<dbReference type="PANTHER" id="PTHR30250:SF11">
    <property type="entry name" value="O-ANTIGEN TRANSPORTER-RELATED"/>
    <property type="match status" value="1"/>
</dbReference>
<reference evidence="7 8" key="1">
    <citation type="submission" date="2019-12" db="EMBL/GenBank/DDBJ databases">
        <title>Genomic-based taxomic classification of the family Erythrobacteraceae.</title>
        <authorList>
            <person name="Xu L."/>
        </authorList>
    </citation>
    <scope>NUCLEOTIDE SEQUENCE [LARGE SCALE GENOMIC DNA]</scope>
    <source>
        <strain evidence="7 8">MCCC 1K01500</strain>
    </source>
</reference>
<feature type="transmembrane region" description="Helical" evidence="6">
    <location>
        <begin position="243"/>
        <end position="266"/>
    </location>
</feature>
<evidence type="ECO:0000313" key="8">
    <source>
        <dbReference type="Proteomes" id="UP000433652"/>
    </source>
</evidence>
<feature type="transmembrane region" description="Helical" evidence="6">
    <location>
        <begin position="367"/>
        <end position="386"/>
    </location>
</feature>
<feature type="transmembrane region" description="Helical" evidence="6">
    <location>
        <begin position="335"/>
        <end position="355"/>
    </location>
</feature>
<feature type="transmembrane region" description="Helical" evidence="6">
    <location>
        <begin position="221"/>
        <end position="237"/>
    </location>
</feature>
<evidence type="ECO:0000256" key="5">
    <source>
        <dbReference type="ARBA" id="ARBA00023136"/>
    </source>
</evidence>
<feature type="transmembrane region" description="Helical" evidence="6">
    <location>
        <begin position="20"/>
        <end position="46"/>
    </location>
</feature>
<dbReference type="EMBL" id="WTYM01000057">
    <property type="protein sequence ID" value="MXO60742.1"/>
    <property type="molecule type" value="Genomic_DNA"/>
</dbReference>
<proteinExistence type="predicted"/>
<organism evidence="7 8">
    <name type="scientific">Croceibacterium salegens</name>
    <dbReference type="NCBI Taxonomy" id="1737568"/>
    <lineage>
        <taxon>Bacteria</taxon>
        <taxon>Pseudomonadati</taxon>
        <taxon>Pseudomonadota</taxon>
        <taxon>Alphaproteobacteria</taxon>
        <taxon>Sphingomonadales</taxon>
        <taxon>Erythrobacteraceae</taxon>
        <taxon>Croceibacterium</taxon>
    </lineage>
</organism>
<evidence type="ECO:0000313" key="7">
    <source>
        <dbReference type="EMBL" id="MXO60742.1"/>
    </source>
</evidence>
<protein>
    <submittedName>
        <fullName evidence="7">Oligosaccharide flippase family protein</fullName>
    </submittedName>
</protein>
<feature type="transmembrane region" description="Helical" evidence="6">
    <location>
        <begin position="91"/>
        <end position="115"/>
    </location>
</feature>
<dbReference type="Proteomes" id="UP000433652">
    <property type="component" value="Unassembled WGS sequence"/>
</dbReference>
<name>A0A6I4T260_9SPHN</name>
<evidence type="ECO:0000256" key="1">
    <source>
        <dbReference type="ARBA" id="ARBA00004651"/>
    </source>
</evidence>
<dbReference type="InterPro" id="IPR002797">
    <property type="entry name" value="Polysacc_synth"/>
</dbReference>
<gene>
    <name evidence="7" type="ORF">GRI89_14460</name>
</gene>
<sequence length="486" mass="51788">MALPLIRRLRRKVDQDMRFFQDFGLLTAGQLVSRVLGFLAFAWIARRLEPSDYGAVEYVVGLSIFFATLADGGLGVLGTRRAAHQPDELPLLAYQIPIARLLIVAVGLPVMALMATQALDTQAPAALIWLFAASVIAAPFRQQWLFQASERMSLAAWGDVVRMAVFAIAVWVLLLGRPDILRVAYAEVISVAAVTLYSVYMQHRHVTPLRVSGSMAGFGGLVREGLVIGSTNLVWALNQYLPLFVIGSQMGAVSLAWFAGASRIVVSLIQFSNLYHFNMYPSVAQARAKGGDALAALLKRSARVVGWGGLGGATALTVLDKPLVHAALGEKLLPAAPLLGVMAWMLPLALVSGHARWSLAAAGQQSSVLASQVSGVVVTFIALVLLPPLFGLTGYAIASVTGFIAVWAVSHVLAARHDCAPPSPLILIRPVLMAGVVIGISQAIGDRFAIRAGLLGLALCLAPVIDRQLLADVKQLAGARNRLHEN</sequence>
<accession>A0A6I4T260</accession>
<evidence type="ECO:0000256" key="4">
    <source>
        <dbReference type="ARBA" id="ARBA00022989"/>
    </source>
</evidence>
<feature type="transmembrane region" description="Helical" evidence="6">
    <location>
        <begin position="121"/>
        <end position="140"/>
    </location>
</feature>
<feature type="transmembrane region" description="Helical" evidence="6">
    <location>
        <begin position="304"/>
        <end position="323"/>
    </location>
</feature>
<keyword evidence="8" id="KW-1185">Reference proteome</keyword>
<keyword evidence="2" id="KW-1003">Cell membrane</keyword>
<dbReference type="GO" id="GO:0005886">
    <property type="term" value="C:plasma membrane"/>
    <property type="evidence" value="ECO:0007669"/>
    <property type="project" value="UniProtKB-SubCell"/>
</dbReference>
<evidence type="ECO:0000256" key="2">
    <source>
        <dbReference type="ARBA" id="ARBA00022475"/>
    </source>
</evidence>
<feature type="transmembrane region" description="Helical" evidence="6">
    <location>
        <begin position="426"/>
        <end position="442"/>
    </location>
</feature>
<keyword evidence="3 6" id="KW-0812">Transmembrane</keyword>
<comment type="subcellular location">
    <subcellularLocation>
        <location evidence="1">Cell membrane</location>
        <topology evidence="1">Multi-pass membrane protein</topology>
    </subcellularLocation>
</comment>
<feature type="transmembrane region" description="Helical" evidence="6">
    <location>
        <begin position="180"/>
        <end position="200"/>
    </location>
</feature>
<dbReference type="RefSeq" id="WP_159797169.1">
    <property type="nucleotide sequence ID" value="NZ_WTYM01000057.1"/>
</dbReference>
<feature type="transmembrane region" description="Helical" evidence="6">
    <location>
        <begin position="392"/>
        <end position="414"/>
    </location>
</feature>
<comment type="caution">
    <text evidence="7">The sequence shown here is derived from an EMBL/GenBank/DDBJ whole genome shotgun (WGS) entry which is preliminary data.</text>
</comment>
<dbReference type="AlphaFoldDB" id="A0A6I4T260"/>
<evidence type="ECO:0000256" key="6">
    <source>
        <dbReference type="SAM" id="Phobius"/>
    </source>
</evidence>
<feature type="transmembrane region" description="Helical" evidence="6">
    <location>
        <begin position="152"/>
        <end position="174"/>
    </location>
</feature>